<keyword evidence="1" id="KW-0812">Transmembrane</keyword>
<feature type="transmembrane region" description="Helical" evidence="1">
    <location>
        <begin position="403"/>
        <end position="423"/>
    </location>
</feature>
<keyword evidence="1" id="KW-1133">Transmembrane helix</keyword>
<reference evidence="4 5" key="1">
    <citation type="submission" date="2019-12" db="EMBL/GenBank/DDBJ databases">
        <title>Complete genome sequence of Mycolicibacterium xenopi str. JCM15661T.</title>
        <authorList>
            <person name="Yoshida M."/>
            <person name="Fukano H."/>
            <person name="Asakura T."/>
            <person name="Hoshino Y."/>
        </authorList>
    </citation>
    <scope>NUCLEOTIDE SEQUENCE [LARGE SCALE GENOMIC DNA]</scope>
    <source>
        <strain evidence="4 5">JCM 15661T</strain>
    </source>
</reference>
<dbReference type="EMBL" id="AP022314">
    <property type="protein sequence ID" value="BBU23001.1"/>
    <property type="molecule type" value="Genomic_DNA"/>
</dbReference>
<keyword evidence="1" id="KW-0472">Membrane</keyword>
<evidence type="ECO:0000259" key="2">
    <source>
        <dbReference type="Pfam" id="PF01757"/>
    </source>
</evidence>
<dbReference type="InterPro" id="IPR050879">
    <property type="entry name" value="Acyltransferase_3"/>
</dbReference>
<evidence type="ECO:0000313" key="4">
    <source>
        <dbReference type="EMBL" id="BBU23001.1"/>
    </source>
</evidence>
<accession>A0AAD1M228</accession>
<dbReference type="GO" id="GO:0016747">
    <property type="term" value="F:acyltransferase activity, transferring groups other than amino-acyl groups"/>
    <property type="evidence" value="ECO:0007669"/>
    <property type="project" value="InterPro"/>
</dbReference>
<dbReference type="GO" id="GO:0016020">
    <property type="term" value="C:membrane"/>
    <property type="evidence" value="ECO:0007669"/>
    <property type="project" value="TreeGrafter"/>
</dbReference>
<dbReference type="InterPro" id="IPR043968">
    <property type="entry name" value="SGNH"/>
</dbReference>
<feature type="transmembrane region" description="Helical" evidence="1">
    <location>
        <begin position="314"/>
        <end position="332"/>
    </location>
</feature>
<organism evidence="4 5">
    <name type="scientific">Mycobacterium xenopi</name>
    <dbReference type="NCBI Taxonomy" id="1789"/>
    <lineage>
        <taxon>Bacteria</taxon>
        <taxon>Bacillati</taxon>
        <taxon>Actinomycetota</taxon>
        <taxon>Actinomycetes</taxon>
        <taxon>Mycobacteriales</taxon>
        <taxon>Mycobacteriaceae</taxon>
        <taxon>Mycobacterium</taxon>
    </lineage>
</organism>
<name>A0AAD1M228_MYCXE</name>
<dbReference type="InterPro" id="IPR002656">
    <property type="entry name" value="Acyl_transf_3_dom"/>
</dbReference>
<dbReference type="RefSeq" id="WP_085198375.1">
    <property type="nucleotide sequence ID" value="NZ_AP022314.1"/>
</dbReference>
<feature type="transmembrane region" description="Helical" evidence="1">
    <location>
        <begin position="195"/>
        <end position="214"/>
    </location>
</feature>
<feature type="transmembrane region" description="Helical" evidence="1">
    <location>
        <begin position="56"/>
        <end position="76"/>
    </location>
</feature>
<feature type="transmembrane region" description="Helical" evidence="1">
    <location>
        <begin position="96"/>
        <end position="114"/>
    </location>
</feature>
<dbReference type="Pfam" id="PF19040">
    <property type="entry name" value="SGNH"/>
    <property type="match status" value="1"/>
</dbReference>
<protein>
    <submittedName>
        <fullName evidence="4">Acyltransferase</fullName>
    </submittedName>
</protein>
<sequence>MLTLSANRPAAALQPAAAASRDRKSAFYRHDLDGLRGIAIALVAMFHVWFGRVSGGVDVFLALSGFFFGGKVLRTALNPVASLSPAPEVIRLVRRLLPALVVVLAGSAVLTILIQPQTRWETFADQSLASLGYYQNWELARTAGDYLRAGEAVSPLQHIWSMSVQGQFYLAFLALAFGCAYALRRSFGSRLRALFVVLLGALTVASFGYAIVAHQTGQAIAYYDSFARAWELLLGALVGALVPYIRWPMWLRTLLATIALAAILSCGALIDGVTEFPGPWALVPVGATVLMILAGANRHADPGAGGRMPLPNRVLAAGPLVTLGGMAYSLYLWHWPLLIFWLAYTGHRRANFVEGTAVLVISGVLAYFTMRYVEDPLRYRAPAHPVAQPPAVPWRSRLRRPTMALGSVVALLGVTLTATSFTWREHVTVQRADGKELSGLSARDYPGARALVQHVRVPKLRMRPTVLEAKNDLPLSTKDGCISDWTNPALINCTYGDANAARTIALAGGSHAEHWITALDLLGRMHHFKVVTYLKMGCPLSTEEVPLIMGNNAAYPQCHQWVQKTMAKLIADRPDYVFTTSTRPWNIKPGDVMPATYIGIWQTFADNNIPVLAMRDTPWLVKDGQPFEPADCLAKGGNASSCGIKRSDVLADHNPTLDFVEQFPGLKPLDLSDAICRADICRAVEGNVLIYHDAHHLSATYMRTLAGELGRQIAATTGWW</sequence>
<evidence type="ECO:0000259" key="3">
    <source>
        <dbReference type="Pfam" id="PF19040"/>
    </source>
</evidence>
<keyword evidence="4" id="KW-0012">Acyltransferase</keyword>
<dbReference type="KEGG" id="mxe:MYXE_27910"/>
<dbReference type="AlphaFoldDB" id="A0AAD1M228"/>
<gene>
    <name evidence="4" type="ORF">MYXE_27910</name>
</gene>
<evidence type="ECO:0000256" key="1">
    <source>
        <dbReference type="SAM" id="Phobius"/>
    </source>
</evidence>
<evidence type="ECO:0000313" key="5">
    <source>
        <dbReference type="Proteomes" id="UP000464624"/>
    </source>
</evidence>
<proteinExistence type="predicted"/>
<feature type="transmembrane region" description="Helical" evidence="1">
    <location>
        <begin position="166"/>
        <end position="183"/>
    </location>
</feature>
<feature type="domain" description="Acyltransferase 3" evidence="2">
    <location>
        <begin position="30"/>
        <end position="368"/>
    </location>
</feature>
<feature type="domain" description="SGNH" evidence="3">
    <location>
        <begin position="491"/>
        <end position="708"/>
    </location>
</feature>
<dbReference type="Pfam" id="PF01757">
    <property type="entry name" value="Acyl_transf_3"/>
    <property type="match status" value="1"/>
</dbReference>
<feature type="transmembrane region" description="Helical" evidence="1">
    <location>
        <begin position="220"/>
        <end position="242"/>
    </location>
</feature>
<dbReference type="PANTHER" id="PTHR23028">
    <property type="entry name" value="ACETYLTRANSFERASE"/>
    <property type="match status" value="1"/>
</dbReference>
<feature type="transmembrane region" description="Helical" evidence="1">
    <location>
        <begin position="352"/>
        <end position="370"/>
    </location>
</feature>
<dbReference type="PANTHER" id="PTHR23028:SF53">
    <property type="entry name" value="ACYL_TRANSF_3 DOMAIN-CONTAINING PROTEIN"/>
    <property type="match status" value="1"/>
</dbReference>
<feature type="transmembrane region" description="Helical" evidence="1">
    <location>
        <begin position="276"/>
        <end position="294"/>
    </location>
</feature>
<dbReference type="Proteomes" id="UP000464624">
    <property type="component" value="Chromosome"/>
</dbReference>
<feature type="transmembrane region" description="Helical" evidence="1">
    <location>
        <begin position="249"/>
        <end position="270"/>
    </location>
</feature>
<dbReference type="GO" id="GO:0009103">
    <property type="term" value="P:lipopolysaccharide biosynthetic process"/>
    <property type="evidence" value="ECO:0007669"/>
    <property type="project" value="TreeGrafter"/>
</dbReference>
<keyword evidence="4" id="KW-0808">Transferase</keyword>